<dbReference type="InterPro" id="IPR036533">
    <property type="entry name" value="BAG_dom_sf"/>
</dbReference>
<organism evidence="4 5">
    <name type="scientific">Ceriporiopsis subvermispora (strain B)</name>
    <name type="common">White-rot fungus</name>
    <name type="synonym">Gelatoporia subvermispora</name>
    <dbReference type="NCBI Taxonomy" id="914234"/>
    <lineage>
        <taxon>Eukaryota</taxon>
        <taxon>Fungi</taxon>
        <taxon>Dikarya</taxon>
        <taxon>Basidiomycota</taxon>
        <taxon>Agaricomycotina</taxon>
        <taxon>Agaricomycetes</taxon>
        <taxon>Polyporales</taxon>
        <taxon>Gelatoporiaceae</taxon>
        <taxon>Gelatoporia</taxon>
    </lineage>
</organism>
<dbReference type="STRING" id="914234.M2PC58"/>
<dbReference type="Gene3D" id="1.20.58.120">
    <property type="entry name" value="BAG domain"/>
    <property type="match status" value="1"/>
</dbReference>
<dbReference type="HOGENOM" id="CLU_616765_0_0_1"/>
<feature type="compositionally biased region" description="Polar residues" evidence="1">
    <location>
        <begin position="323"/>
        <end position="334"/>
    </location>
</feature>
<evidence type="ECO:0000313" key="5">
    <source>
        <dbReference type="Proteomes" id="UP000016930"/>
    </source>
</evidence>
<dbReference type="InterPro" id="IPR003103">
    <property type="entry name" value="BAG_domain"/>
</dbReference>
<evidence type="ECO:0000313" key="4">
    <source>
        <dbReference type="EMBL" id="EMD33259.1"/>
    </source>
</evidence>
<dbReference type="Pfam" id="PF02179">
    <property type="entry name" value="BAG"/>
    <property type="match status" value="1"/>
</dbReference>
<sequence length="444" mass="49386">MVFVTPWFGPTATLWPGGYYTPHGMGAPLPPSPIRRSSSAPHEPTFRHDEAKHFDKIDKFAGGPNYGPVLEPLVLKKLNVKPDINPLLGPQKEGSPHLTWNMLFPTAQCQRSDEDPRTSWREGRDAPATWPRVMRLQIVSKAFPWVFDIHAFNSATGVTCGDLLDRIHLCLQERVSQAQLDSAPAELKGVMGEAYRYNRSPEPDVPGGRLPNTMLRCDWLAFDTTFGGIVRNDKLAKERGGTQARVTFELLCLARAPDAAATARRRRRGLSQSSARVPRGQARPRAASREAVLPDQPSPVDVPTINVEDTTVPTPPTAPPPLSRSTSQYPQTTKVHVPETEAQALAQIEGILQQMRQRLLPDVNRFVAHMDTAQSTGRPPTELVVNDHNRLSGLLDETLAQLDAVPVKRSEVQKWREAREVRRSAIREVQELMSKFDRAWSSAA</sequence>
<dbReference type="EMBL" id="KB445807">
    <property type="protein sequence ID" value="EMD33259.1"/>
    <property type="molecule type" value="Genomic_DNA"/>
</dbReference>
<dbReference type="AlphaFoldDB" id="M2PC58"/>
<gene>
    <name evidence="4" type="ORF">CERSUDRAFT_87571</name>
</gene>
<proteinExistence type="predicted"/>
<dbReference type="SUPFAM" id="SSF63491">
    <property type="entry name" value="BAG domain"/>
    <property type="match status" value="1"/>
</dbReference>
<evidence type="ECO:0000259" key="2">
    <source>
        <dbReference type="Pfam" id="PF02179"/>
    </source>
</evidence>
<dbReference type="GO" id="GO:0051087">
    <property type="term" value="F:protein-folding chaperone binding"/>
    <property type="evidence" value="ECO:0007669"/>
    <property type="project" value="InterPro"/>
</dbReference>
<name>M2PC58_CERS8</name>
<protein>
    <submittedName>
        <fullName evidence="4">Uncharacterized protein</fullName>
    </submittedName>
</protein>
<feature type="compositionally biased region" description="Pro residues" evidence="1">
    <location>
        <begin position="313"/>
        <end position="322"/>
    </location>
</feature>
<dbReference type="Proteomes" id="UP000016930">
    <property type="component" value="Unassembled WGS sequence"/>
</dbReference>
<feature type="domain" description="BAG" evidence="2">
    <location>
        <begin position="348"/>
        <end position="438"/>
    </location>
</feature>
<evidence type="ECO:0000256" key="1">
    <source>
        <dbReference type="SAM" id="MobiDB-lite"/>
    </source>
</evidence>
<dbReference type="Pfam" id="PF20415">
    <property type="entry name" value="DUF6699"/>
    <property type="match status" value="1"/>
</dbReference>
<dbReference type="InterPro" id="IPR046522">
    <property type="entry name" value="DUF6699"/>
</dbReference>
<feature type="region of interest" description="Disordered" evidence="1">
    <location>
        <begin position="261"/>
        <end position="335"/>
    </location>
</feature>
<keyword evidence="5" id="KW-1185">Reference proteome</keyword>
<feature type="domain" description="DUF6699" evidence="3">
    <location>
        <begin position="98"/>
        <end position="233"/>
    </location>
</feature>
<accession>M2PC58</accession>
<dbReference type="OrthoDB" id="21474at2759"/>
<evidence type="ECO:0000259" key="3">
    <source>
        <dbReference type="Pfam" id="PF20415"/>
    </source>
</evidence>
<reference evidence="4 5" key="1">
    <citation type="journal article" date="2012" name="Proc. Natl. Acad. Sci. U.S.A.">
        <title>Comparative genomics of Ceriporiopsis subvermispora and Phanerochaete chrysosporium provide insight into selective ligninolysis.</title>
        <authorList>
            <person name="Fernandez-Fueyo E."/>
            <person name="Ruiz-Duenas F.J."/>
            <person name="Ferreira P."/>
            <person name="Floudas D."/>
            <person name="Hibbett D.S."/>
            <person name="Canessa P."/>
            <person name="Larrondo L.F."/>
            <person name="James T.Y."/>
            <person name="Seelenfreund D."/>
            <person name="Lobos S."/>
            <person name="Polanco R."/>
            <person name="Tello M."/>
            <person name="Honda Y."/>
            <person name="Watanabe T."/>
            <person name="Watanabe T."/>
            <person name="Ryu J.S."/>
            <person name="Kubicek C.P."/>
            <person name="Schmoll M."/>
            <person name="Gaskell J."/>
            <person name="Hammel K.E."/>
            <person name="St John F.J."/>
            <person name="Vanden Wymelenberg A."/>
            <person name="Sabat G."/>
            <person name="Splinter BonDurant S."/>
            <person name="Syed K."/>
            <person name="Yadav J.S."/>
            <person name="Doddapaneni H."/>
            <person name="Subramanian V."/>
            <person name="Lavin J.L."/>
            <person name="Oguiza J.A."/>
            <person name="Perez G."/>
            <person name="Pisabarro A.G."/>
            <person name="Ramirez L."/>
            <person name="Santoyo F."/>
            <person name="Master E."/>
            <person name="Coutinho P.M."/>
            <person name="Henrissat B."/>
            <person name="Lombard V."/>
            <person name="Magnuson J.K."/>
            <person name="Kuees U."/>
            <person name="Hori C."/>
            <person name="Igarashi K."/>
            <person name="Samejima M."/>
            <person name="Held B.W."/>
            <person name="Barry K.W."/>
            <person name="LaButti K.M."/>
            <person name="Lapidus A."/>
            <person name="Lindquist E.A."/>
            <person name="Lucas S.M."/>
            <person name="Riley R."/>
            <person name="Salamov A.A."/>
            <person name="Hoffmeister D."/>
            <person name="Schwenk D."/>
            <person name="Hadar Y."/>
            <person name="Yarden O."/>
            <person name="de Vries R.P."/>
            <person name="Wiebenga A."/>
            <person name="Stenlid J."/>
            <person name="Eastwood D."/>
            <person name="Grigoriev I.V."/>
            <person name="Berka R.M."/>
            <person name="Blanchette R.A."/>
            <person name="Kersten P."/>
            <person name="Martinez A.T."/>
            <person name="Vicuna R."/>
            <person name="Cullen D."/>
        </authorList>
    </citation>
    <scope>NUCLEOTIDE SEQUENCE [LARGE SCALE GENOMIC DNA]</scope>
    <source>
        <strain evidence="4 5">B</strain>
    </source>
</reference>